<evidence type="ECO:0008006" key="4">
    <source>
        <dbReference type="Google" id="ProtNLM"/>
    </source>
</evidence>
<dbReference type="EMBL" id="RDQH01000327">
    <property type="protein sequence ID" value="RXI09001.1"/>
    <property type="molecule type" value="Genomic_DNA"/>
</dbReference>
<name>A0A498KPI1_MALDO</name>
<accession>A0A498KPI1</accession>
<reference evidence="2 3" key="1">
    <citation type="submission" date="2018-10" db="EMBL/GenBank/DDBJ databases">
        <title>A high-quality apple genome assembly.</title>
        <authorList>
            <person name="Hu J."/>
        </authorList>
    </citation>
    <scope>NUCLEOTIDE SEQUENCE [LARGE SCALE GENOMIC DNA]</scope>
    <source>
        <strain evidence="3">cv. HFTH1</strain>
        <tissue evidence="2">Young leaf</tissue>
    </source>
</reference>
<keyword evidence="1" id="KW-0732">Signal</keyword>
<dbReference type="AlphaFoldDB" id="A0A498KPI1"/>
<dbReference type="STRING" id="3750.A0A498KPI1"/>
<evidence type="ECO:0000256" key="1">
    <source>
        <dbReference type="SAM" id="SignalP"/>
    </source>
</evidence>
<dbReference type="Gene3D" id="3.30.200.20">
    <property type="entry name" value="Phosphorylase Kinase, domain 1"/>
    <property type="match status" value="1"/>
</dbReference>
<organism evidence="2 3">
    <name type="scientific">Malus domestica</name>
    <name type="common">Apple</name>
    <name type="synonym">Pyrus malus</name>
    <dbReference type="NCBI Taxonomy" id="3750"/>
    <lineage>
        <taxon>Eukaryota</taxon>
        <taxon>Viridiplantae</taxon>
        <taxon>Streptophyta</taxon>
        <taxon>Embryophyta</taxon>
        <taxon>Tracheophyta</taxon>
        <taxon>Spermatophyta</taxon>
        <taxon>Magnoliopsida</taxon>
        <taxon>eudicotyledons</taxon>
        <taxon>Gunneridae</taxon>
        <taxon>Pentapetalae</taxon>
        <taxon>rosids</taxon>
        <taxon>fabids</taxon>
        <taxon>Rosales</taxon>
        <taxon>Rosaceae</taxon>
        <taxon>Amygdaloideae</taxon>
        <taxon>Maleae</taxon>
        <taxon>Malus</taxon>
    </lineage>
</organism>
<dbReference type="Proteomes" id="UP000290289">
    <property type="component" value="Chromosome 1"/>
</dbReference>
<evidence type="ECO:0000313" key="2">
    <source>
        <dbReference type="EMBL" id="RXI09001.1"/>
    </source>
</evidence>
<evidence type="ECO:0000313" key="3">
    <source>
        <dbReference type="Proteomes" id="UP000290289"/>
    </source>
</evidence>
<dbReference type="InterPro" id="IPR011009">
    <property type="entry name" value="Kinase-like_dom_sf"/>
</dbReference>
<feature type="chain" id="PRO_5019870663" description="Protein kinase domain-containing protein" evidence="1">
    <location>
        <begin position="26"/>
        <end position="143"/>
    </location>
</feature>
<proteinExistence type="predicted"/>
<dbReference type="SUPFAM" id="SSF56112">
    <property type="entry name" value="Protein kinase-like (PK-like)"/>
    <property type="match status" value="1"/>
</dbReference>
<keyword evidence="3" id="KW-1185">Reference proteome</keyword>
<feature type="signal peptide" evidence="1">
    <location>
        <begin position="1"/>
        <end position="25"/>
    </location>
</feature>
<sequence>MLLSICASSAGFVVLLLSFCASSAGFVLPQCSAWLSFQPVGNFDSKVSIGSYDYSTAHSCLRRILAFAEIREAIKNFDKSLVLGVGGFGMVYTGVLENGNVVAEYSVETRVPSKALPNSGQKSTCCQSSGTDIWLLSYATAKN</sequence>
<gene>
    <name evidence="2" type="ORF">DVH24_023145</name>
</gene>
<comment type="caution">
    <text evidence="2">The sequence shown here is derived from an EMBL/GenBank/DDBJ whole genome shotgun (WGS) entry which is preliminary data.</text>
</comment>
<protein>
    <recommendedName>
        <fullName evidence="4">Protein kinase domain-containing protein</fullName>
    </recommendedName>
</protein>